<dbReference type="EMBL" id="SBLB01000003">
    <property type="protein sequence ID" value="RYC69741.1"/>
    <property type="molecule type" value="Genomic_DNA"/>
</dbReference>
<dbReference type="AlphaFoldDB" id="A0A4Q2UPL2"/>
<evidence type="ECO:0000313" key="1">
    <source>
        <dbReference type="EMBL" id="RYC69741.1"/>
    </source>
</evidence>
<dbReference type="Proteomes" id="UP000290407">
    <property type="component" value="Unassembled WGS sequence"/>
</dbReference>
<protein>
    <submittedName>
        <fullName evidence="1">Uncharacterized protein</fullName>
    </submittedName>
</protein>
<evidence type="ECO:0000313" key="2">
    <source>
        <dbReference type="Proteomes" id="UP000290407"/>
    </source>
</evidence>
<dbReference type="RefSeq" id="WP_129602043.1">
    <property type="nucleotide sequence ID" value="NZ_SBLB01000003.1"/>
</dbReference>
<comment type="caution">
    <text evidence="1">The sequence shown here is derived from an EMBL/GenBank/DDBJ whole genome shotgun (WGS) entry which is preliminary data.</text>
</comment>
<accession>A0A4Q2UPL2</accession>
<reference evidence="1 2" key="1">
    <citation type="submission" date="2019-01" db="EMBL/GenBank/DDBJ databases">
        <title>Spirosoma flava sp. nov., a propanil-degrading bacterium isolated from herbicide-contaminated soil.</title>
        <authorList>
            <person name="Zhang L."/>
            <person name="Jiang J.-D."/>
        </authorList>
    </citation>
    <scope>NUCLEOTIDE SEQUENCE [LARGE SCALE GENOMIC DNA]</scope>
    <source>
        <strain evidence="1 2">TY50</strain>
    </source>
</reference>
<proteinExistence type="predicted"/>
<keyword evidence="2" id="KW-1185">Reference proteome</keyword>
<name>A0A4Q2UPL2_9BACT</name>
<sequence>MIAITNESGLSLVLDPQQQLMLEQATGWLVDDQLPGAKSYPIAFPVEPNERFLSSGYRLDQARPRMELIVHVRLMGVMFRRCRLNYRIVSGKGSGYLKYDGGEVFSQLRKLSLQEALTDAVSLGTSPLEGLASRMKTIASLPPGQFPCTFFPIRNELFFEESLSAATLPGFVRQPYINAWKGSNFLVDSATVKGYPVSPQFYLWWVLEQLFARAGYRIDGDWIGQPEVQRLVILNQTAMQTRRVGIVDLTPLTVQPGQHLPAMSVGDFLKAIRQGLGLIFSFDGNRQVVTIRQFTDVVRSPAVDLSPYMVDRYGVDAPASKGVRIIDQVDANDELFRDKDGNQLPPSSIVLGGTAEGERDEVQLGIAATQLTYEPAPDGGHWIVPTLRQPGNMLDPYYKPSDRYPNEPGLGQTGLQLKNAIALRLVSYRGLVPGSNSLTYPLGTTDVRSGAQVVIGTSATRLRGRYGRYRQLLRHLFYFRDQTRLVTVPMNFPVGVLTGVKLHEPIALKLTSQARRSFLIDKLQAESPGPDGIMPCTLTCLTIPDGLDLEPLVDEEPVWVELIKGPARPVNVAVSGRVVSRILVTLTIKVWTTSTRTVPAVVTNLPVTLRLKSYQVYGGSQTGQTQYHEYPITYLVNGSSTVVEADFIQTESDTSSLANNLLTQSMQIDPGDDYLILV</sequence>
<organism evidence="1 2">
    <name type="scientific">Spirosoma sordidisoli</name>
    <dbReference type="NCBI Taxonomy" id="2502893"/>
    <lineage>
        <taxon>Bacteria</taxon>
        <taxon>Pseudomonadati</taxon>
        <taxon>Bacteroidota</taxon>
        <taxon>Cytophagia</taxon>
        <taxon>Cytophagales</taxon>
        <taxon>Cytophagaceae</taxon>
        <taxon>Spirosoma</taxon>
    </lineage>
</organism>
<gene>
    <name evidence="1" type="ORF">EQG79_14190</name>
</gene>